<evidence type="ECO:0000313" key="1">
    <source>
        <dbReference type="EMBL" id="KAK4004466.1"/>
    </source>
</evidence>
<gene>
    <name evidence="1" type="ORF">OUZ56_006201</name>
</gene>
<proteinExistence type="predicted"/>
<organism evidence="1 2">
    <name type="scientific">Daphnia magna</name>
    <dbReference type="NCBI Taxonomy" id="35525"/>
    <lineage>
        <taxon>Eukaryota</taxon>
        <taxon>Metazoa</taxon>
        <taxon>Ecdysozoa</taxon>
        <taxon>Arthropoda</taxon>
        <taxon>Crustacea</taxon>
        <taxon>Branchiopoda</taxon>
        <taxon>Diplostraca</taxon>
        <taxon>Cladocera</taxon>
        <taxon>Anomopoda</taxon>
        <taxon>Daphniidae</taxon>
        <taxon>Daphnia</taxon>
    </lineage>
</organism>
<dbReference type="EMBL" id="JAOYFB010000001">
    <property type="protein sequence ID" value="KAK4004466.1"/>
    <property type="molecule type" value="Genomic_DNA"/>
</dbReference>
<sequence>MADFDIARLQEFCCGRGLLRSTVAPVAPIMPALFVIKLIKVNPYLHRGRVLGLLDWLVRVID</sequence>
<comment type="caution">
    <text evidence="1">The sequence shown here is derived from an EMBL/GenBank/DDBJ whole genome shotgun (WGS) entry which is preliminary data.</text>
</comment>
<keyword evidence="2" id="KW-1185">Reference proteome</keyword>
<dbReference type="Proteomes" id="UP001234178">
    <property type="component" value="Unassembled WGS sequence"/>
</dbReference>
<name>A0ABQ9YV50_9CRUS</name>
<evidence type="ECO:0000313" key="2">
    <source>
        <dbReference type="Proteomes" id="UP001234178"/>
    </source>
</evidence>
<reference evidence="1 2" key="1">
    <citation type="journal article" date="2023" name="Nucleic Acids Res.">
        <title>The hologenome of Daphnia magna reveals possible DNA methylation and microbiome-mediated evolution of the host genome.</title>
        <authorList>
            <person name="Chaturvedi A."/>
            <person name="Li X."/>
            <person name="Dhandapani V."/>
            <person name="Marshall H."/>
            <person name="Kissane S."/>
            <person name="Cuenca-Cambronero M."/>
            <person name="Asole G."/>
            <person name="Calvet F."/>
            <person name="Ruiz-Romero M."/>
            <person name="Marangio P."/>
            <person name="Guigo R."/>
            <person name="Rago D."/>
            <person name="Mirbahai L."/>
            <person name="Eastwood N."/>
            <person name="Colbourne J.K."/>
            <person name="Zhou J."/>
            <person name="Mallon E."/>
            <person name="Orsini L."/>
        </authorList>
    </citation>
    <scope>NUCLEOTIDE SEQUENCE [LARGE SCALE GENOMIC DNA]</scope>
    <source>
        <strain evidence="1">LRV0_1</strain>
    </source>
</reference>
<protein>
    <submittedName>
        <fullName evidence="1">Uncharacterized protein</fullName>
    </submittedName>
</protein>
<accession>A0ABQ9YV50</accession>